<sequence>MRKQIIALMGGLTLVAGTAVAGEAEVKAAMEQNLGIKAEAIAPAPVKGLYEVVTGQGLFYVTEDGSKLIHGQVYDLNNQMANLTEQRMSGIRKEMLAKVADTAIEFKAPNEKHVVTVFTDTTCGYCRKLHNEMQDYLDAGITIRYLAYPRGGERSSAWHEMEKLWCAKDPKTAMGDAKAGQKLPEATCPAAAAVAKHYQLGNTFGVNGTPAMVLDDGTMVPGYLPAGRLQMQLSSR</sequence>
<dbReference type="Gene3D" id="3.10.450.70">
    <property type="entry name" value="Disulphide bond isomerase, DsbC/G, N-terminal"/>
    <property type="match status" value="1"/>
</dbReference>
<dbReference type="GO" id="GO:0016853">
    <property type="term" value="F:isomerase activity"/>
    <property type="evidence" value="ECO:0007669"/>
    <property type="project" value="UniProtKB-KW"/>
</dbReference>
<dbReference type="GO" id="GO:0042597">
    <property type="term" value="C:periplasmic space"/>
    <property type="evidence" value="ECO:0007669"/>
    <property type="project" value="UniProtKB-SubCell"/>
</dbReference>
<dbReference type="InterPro" id="IPR051470">
    <property type="entry name" value="Thiol:disulfide_interchange"/>
</dbReference>
<keyword evidence="5" id="KW-1015">Disulfide bond</keyword>
<dbReference type="Pfam" id="PF10411">
    <property type="entry name" value="DsbC_N"/>
    <property type="match status" value="1"/>
</dbReference>
<keyword evidence="10" id="KW-0413">Isomerase</keyword>
<dbReference type="OrthoDB" id="12976at2"/>
<name>A0A4U1BF66_9GAMM</name>
<feature type="domain" description="Disulphide bond isomerase DsbC/G N-terminal" evidence="8">
    <location>
        <begin position="18"/>
        <end position="85"/>
    </location>
</feature>
<comment type="function">
    <text evidence="7">Required for disulfide bond formation in some periplasmic proteins. Acts by transferring its disulfide bond to other proteins and is reduced in the process.</text>
</comment>
<dbReference type="InterPro" id="IPR036249">
    <property type="entry name" value="Thioredoxin-like_sf"/>
</dbReference>
<evidence type="ECO:0000256" key="6">
    <source>
        <dbReference type="ARBA" id="ARBA00023284"/>
    </source>
</evidence>
<dbReference type="RefSeq" id="WP_136853332.1">
    <property type="nucleotide sequence ID" value="NZ_SWCI01000006.1"/>
</dbReference>
<comment type="subcellular location">
    <subcellularLocation>
        <location evidence="1 7">Periplasm</location>
    </subcellularLocation>
</comment>
<protein>
    <recommendedName>
        <fullName evidence="7">Thiol:disulfide interchange protein</fullName>
    </recommendedName>
</protein>
<evidence type="ECO:0000313" key="11">
    <source>
        <dbReference type="Proteomes" id="UP000305674"/>
    </source>
</evidence>
<evidence type="ECO:0000256" key="1">
    <source>
        <dbReference type="ARBA" id="ARBA00004418"/>
    </source>
</evidence>
<keyword evidence="4 7" id="KW-0574">Periplasm</keyword>
<evidence type="ECO:0000259" key="9">
    <source>
        <dbReference type="Pfam" id="PF13098"/>
    </source>
</evidence>
<dbReference type="InterPro" id="IPR018950">
    <property type="entry name" value="DiS-bond_isomerase_DsbC/G_N"/>
</dbReference>
<comment type="similarity">
    <text evidence="2 7">Belongs to the thioredoxin family. DsbC subfamily.</text>
</comment>
<dbReference type="PANTHER" id="PTHR35272">
    <property type="entry name" value="THIOL:DISULFIDE INTERCHANGE PROTEIN DSBC-RELATED"/>
    <property type="match status" value="1"/>
</dbReference>
<dbReference type="InterPro" id="IPR012336">
    <property type="entry name" value="Thioredoxin-like_fold"/>
</dbReference>
<dbReference type="CDD" id="cd03020">
    <property type="entry name" value="DsbA_DsbC_DsbG"/>
    <property type="match status" value="1"/>
</dbReference>
<gene>
    <name evidence="10" type="primary">dsbC</name>
    <name evidence="10" type="ORF">FCL40_10885</name>
</gene>
<proteinExistence type="inferred from homology"/>
<dbReference type="Pfam" id="PF13098">
    <property type="entry name" value="Thioredoxin_2"/>
    <property type="match status" value="1"/>
</dbReference>
<dbReference type="AlphaFoldDB" id="A0A4U1BF66"/>
<dbReference type="InterPro" id="IPR009094">
    <property type="entry name" value="DiS-bond_isomerase_DsbC/G_N_sf"/>
</dbReference>
<evidence type="ECO:0000256" key="2">
    <source>
        <dbReference type="ARBA" id="ARBA00009813"/>
    </source>
</evidence>
<dbReference type="SUPFAM" id="SSF52833">
    <property type="entry name" value="Thioredoxin-like"/>
    <property type="match status" value="1"/>
</dbReference>
<dbReference type="PANTHER" id="PTHR35272:SF3">
    <property type="entry name" value="THIOL:DISULFIDE INTERCHANGE PROTEIN DSBC"/>
    <property type="match status" value="1"/>
</dbReference>
<keyword evidence="11" id="KW-1185">Reference proteome</keyword>
<dbReference type="InterPro" id="IPR033954">
    <property type="entry name" value="DiS-bond_Isoase_DsbC/G"/>
</dbReference>
<dbReference type="PROSITE" id="PS00194">
    <property type="entry name" value="THIOREDOXIN_1"/>
    <property type="match status" value="1"/>
</dbReference>
<dbReference type="SUPFAM" id="SSF54423">
    <property type="entry name" value="DsbC/DsbG N-terminal domain-like"/>
    <property type="match status" value="1"/>
</dbReference>
<feature type="chain" id="PRO_5020816384" description="Thiol:disulfide interchange protein" evidence="7">
    <location>
        <begin position="22"/>
        <end position="236"/>
    </location>
</feature>
<dbReference type="Gene3D" id="3.40.30.10">
    <property type="entry name" value="Glutaredoxin"/>
    <property type="match status" value="1"/>
</dbReference>
<feature type="signal peptide" evidence="7">
    <location>
        <begin position="1"/>
        <end position="21"/>
    </location>
</feature>
<accession>A0A4U1BF66</accession>
<organism evidence="10 11">
    <name type="scientific">Ferrimonas sediminicola</name>
    <dbReference type="NCBI Taxonomy" id="2569538"/>
    <lineage>
        <taxon>Bacteria</taxon>
        <taxon>Pseudomonadati</taxon>
        <taxon>Pseudomonadota</taxon>
        <taxon>Gammaproteobacteria</taxon>
        <taxon>Alteromonadales</taxon>
        <taxon>Ferrimonadaceae</taxon>
        <taxon>Ferrimonas</taxon>
    </lineage>
</organism>
<evidence type="ECO:0000256" key="7">
    <source>
        <dbReference type="RuleBase" id="RU364038"/>
    </source>
</evidence>
<dbReference type="Proteomes" id="UP000305674">
    <property type="component" value="Unassembled WGS sequence"/>
</dbReference>
<keyword evidence="6 7" id="KW-0676">Redox-active center</keyword>
<comment type="caution">
    <text evidence="10">The sequence shown here is derived from an EMBL/GenBank/DDBJ whole genome shotgun (WGS) entry which is preliminary data.</text>
</comment>
<feature type="domain" description="Thioredoxin-like fold" evidence="9">
    <location>
        <begin position="108"/>
        <end position="230"/>
    </location>
</feature>
<reference evidence="10 11" key="1">
    <citation type="submission" date="2019-04" db="EMBL/GenBank/DDBJ databases">
        <authorList>
            <person name="Hwang J.C."/>
        </authorList>
    </citation>
    <scope>NUCLEOTIDE SEQUENCE [LARGE SCALE GENOMIC DNA]</scope>
    <source>
        <strain evidence="10 11">IMCC35001</strain>
    </source>
</reference>
<evidence type="ECO:0000256" key="5">
    <source>
        <dbReference type="ARBA" id="ARBA00023157"/>
    </source>
</evidence>
<dbReference type="NCBIfam" id="NF008129">
    <property type="entry name" value="PRK10877.1"/>
    <property type="match status" value="1"/>
</dbReference>
<dbReference type="EMBL" id="SWCI01000006">
    <property type="protein sequence ID" value="TKB48655.1"/>
    <property type="molecule type" value="Genomic_DNA"/>
</dbReference>
<evidence type="ECO:0000259" key="8">
    <source>
        <dbReference type="Pfam" id="PF10411"/>
    </source>
</evidence>
<evidence type="ECO:0000313" key="10">
    <source>
        <dbReference type="EMBL" id="TKB48655.1"/>
    </source>
</evidence>
<evidence type="ECO:0000256" key="3">
    <source>
        <dbReference type="ARBA" id="ARBA00022729"/>
    </source>
</evidence>
<keyword evidence="3 7" id="KW-0732">Signal</keyword>
<evidence type="ECO:0000256" key="4">
    <source>
        <dbReference type="ARBA" id="ARBA00022764"/>
    </source>
</evidence>
<dbReference type="InterPro" id="IPR017937">
    <property type="entry name" value="Thioredoxin_CS"/>
</dbReference>